<name>A0ABV5F8E1_9FLAO</name>
<evidence type="ECO:0000313" key="3">
    <source>
        <dbReference type="Proteomes" id="UP001589585"/>
    </source>
</evidence>
<dbReference type="PANTHER" id="PTHR33383">
    <property type="entry name" value="MEMBRANE PROTEIN INSERTION EFFICIENCY FACTOR-RELATED"/>
    <property type="match status" value="1"/>
</dbReference>
<comment type="similarity">
    <text evidence="1">Belongs to the UPF0161 family.</text>
</comment>
<protein>
    <recommendedName>
        <fullName evidence="1">Putative membrane protein insertion efficiency factor</fullName>
    </recommendedName>
</protein>
<comment type="function">
    <text evidence="1">Could be involved in insertion of integral membrane proteins into the membrane.</text>
</comment>
<sequence>MEKHNLLKKIATAPFLLLIKIYQTFISPLTPASCRYQPTCSQYSKVALQKHGLIKGGWLAIKRIFSCHPWGGSGYDPVP</sequence>
<proteinExistence type="inferred from homology"/>
<dbReference type="HAMAP" id="MF_00386">
    <property type="entry name" value="UPF0161_YidD"/>
    <property type="match status" value="1"/>
</dbReference>
<accession>A0ABV5F8E1</accession>
<keyword evidence="3" id="KW-1185">Reference proteome</keyword>
<gene>
    <name evidence="2" type="primary">yidD</name>
    <name evidence="2" type="ORF">ACFFU9_03055</name>
</gene>
<dbReference type="EMBL" id="JBHMFC010000009">
    <property type="protein sequence ID" value="MFB9055710.1"/>
    <property type="molecule type" value="Genomic_DNA"/>
</dbReference>
<evidence type="ECO:0000313" key="2">
    <source>
        <dbReference type="EMBL" id="MFB9055710.1"/>
    </source>
</evidence>
<keyword evidence="1" id="KW-1003">Cell membrane</keyword>
<comment type="caution">
    <text evidence="2">The sequence shown here is derived from an EMBL/GenBank/DDBJ whole genome shotgun (WGS) entry which is preliminary data.</text>
</comment>
<dbReference type="InterPro" id="IPR002696">
    <property type="entry name" value="Membr_insert_effic_factor_YidD"/>
</dbReference>
<keyword evidence="1" id="KW-0472">Membrane</keyword>
<evidence type="ECO:0000256" key="1">
    <source>
        <dbReference type="HAMAP-Rule" id="MF_00386"/>
    </source>
</evidence>
<dbReference type="SMART" id="SM01234">
    <property type="entry name" value="Haemolytic"/>
    <property type="match status" value="1"/>
</dbReference>
<reference evidence="2 3" key="1">
    <citation type="submission" date="2024-09" db="EMBL/GenBank/DDBJ databases">
        <authorList>
            <person name="Sun Q."/>
            <person name="Mori K."/>
        </authorList>
    </citation>
    <scope>NUCLEOTIDE SEQUENCE [LARGE SCALE GENOMIC DNA]</scope>
    <source>
        <strain evidence="2 3">CECT 8622</strain>
    </source>
</reference>
<dbReference type="Proteomes" id="UP001589585">
    <property type="component" value="Unassembled WGS sequence"/>
</dbReference>
<dbReference type="NCBIfam" id="TIGR00278">
    <property type="entry name" value="membrane protein insertion efficiency factor YidD"/>
    <property type="match status" value="1"/>
</dbReference>
<dbReference type="PANTHER" id="PTHR33383:SF1">
    <property type="entry name" value="MEMBRANE PROTEIN INSERTION EFFICIENCY FACTOR-RELATED"/>
    <property type="match status" value="1"/>
</dbReference>
<organism evidence="2 3">
    <name type="scientific">Mariniflexile ostreae</name>
    <dbReference type="NCBI Taxonomy" id="1520892"/>
    <lineage>
        <taxon>Bacteria</taxon>
        <taxon>Pseudomonadati</taxon>
        <taxon>Bacteroidota</taxon>
        <taxon>Flavobacteriia</taxon>
        <taxon>Flavobacteriales</taxon>
        <taxon>Flavobacteriaceae</taxon>
        <taxon>Mariniflexile</taxon>
    </lineage>
</organism>
<dbReference type="RefSeq" id="WP_379859900.1">
    <property type="nucleotide sequence ID" value="NZ_JBHMFC010000009.1"/>
</dbReference>
<dbReference type="Pfam" id="PF01809">
    <property type="entry name" value="YidD"/>
    <property type="match status" value="1"/>
</dbReference>
<comment type="subcellular location">
    <subcellularLocation>
        <location evidence="1">Cell membrane</location>
        <topology evidence="1">Peripheral membrane protein</topology>
        <orientation evidence="1">Cytoplasmic side</orientation>
    </subcellularLocation>
</comment>